<dbReference type="EMBL" id="JARBHB010000001">
    <property type="protein sequence ID" value="KAJ8897428.1"/>
    <property type="molecule type" value="Genomic_DNA"/>
</dbReference>
<keyword evidence="2" id="KW-1185">Reference proteome</keyword>
<dbReference type="PANTHER" id="PTHR47326:SF1">
    <property type="entry name" value="HTH PSQ-TYPE DOMAIN-CONTAINING PROTEIN"/>
    <property type="match status" value="1"/>
</dbReference>
<reference evidence="1 2" key="1">
    <citation type="submission" date="2023-02" db="EMBL/GenBank/DDBJ databases">
        <title>LHISI_Scaffold_Assembly.</title>
        <authorList>
            <person name="Stuart O.P."/>
            <person name="Cleave R."/>
            <person name="Magrath M.J.L."/>
            <person name="Mikheyev A.S."/>
        </authorList>
    </citation>
    <scope>NUCLEOTIDE SEQUENCE [LARGE SCALE GENOMIC DNA]</scope>
    <source>
        <strain evidence="1">Daus_M_001</strain>
        <tissue evidence="1">Leg muscle</tissue>
    </source>
</reference>
<dbReference type="Gene3D" id="3.30.420.10">
    <property type="entry name" value="Ribonuclease H-like superfamily/Ribonuclease H"/>
    <property type="match status" value="1"/>
</dbReference>
<proteinExistence type="predicted"/>
<evidence type="ECO:0000313" key="2">
    <source>
        <dbReference type="Proteomes" id="UP001159363"/>
    </source>
</evidence>
<name>A0ABQ9INF1_9NEOP</name>
<gene>
    <name evidence="1" type="ORF">PR048_002774</name>
</gene>
<sequence length="753" mass="83976">MSRFSVELIKWGHSGQVAVAIPRGALVAQWIERFQLGPQLGRRGYCNIYDAIDFFWSYTTEVIIGFVKPSVLLGLLRKKSRKNENGRPRRLGPTDCLDALPPINKRGETQQCCRHSDGKFHQSASRRRNKGLTLVSLGGGGSVEAGGRLKNSEIEEAKGRTSKVENVMPGGRWGKEMGRREVWWNPSQQVSVPCYLARHVSSAGGAPLGGRSFQRGVRARLPAKPTLPLAAVRINVPAVDLPQRSKRVAEYLKYDLLLKLPNVPPMCSPTKRMHIPDDNINDRGWVYKQYRPYAHAIGSARRCFVVIVELRELKREVWSGAEMQGRGKREIPEKTCGPAAWSGTTNHSKKGTKDILDFDCLESGGRLSCDDGWRKWERVSRASDGLPCLSLLGVLSPPKTCVAACPRTFSQHTLSTRPKKAEDIVPTDTFVLVAHPKNRRILISSLADSLLDATLGSLPSPQEYQHTGWGILLETARAPQRIHRKTPTLALPLPRHRYLNASYTILAHYLLLKRPLFDSSAVSIVNILRVRLSTLTNISLGAGLADLVLLIGRQGLRTYRYLTVARTTQLDGAPPHCARVATEYPYQLFPGRWIGRPLPSYWPPRSPYLTDYCVQGWLQTEVYASKPATRELIARIVDAVARLKQEHVALRQATRTLKRRACAGGKSHCCKLIATQTILLKWLQVIGNTPLVIAVEVETPFSQGPVCGVEHVEAMACVLTLQMDHTAVLNSWKQWYVVLTLHIDHAVVLNIQD</sequence>
<dbReference type="PANTHER" id="PTHR47326">
    <property type="entry name" value="TRANSPOSABLE ELEMENT TC3 TRANSPOSASE-LIKE PROTEIN"/>
    <property type="match status" value="1"/>
</dbReference>
<accession>A0ABQ9INF1</accession>
<evidence type="ECO:0000313" key="1">
    <source>
        <dbReference type="EMBL" id="KAJ8897428.1"/>
    </source>
</evidence>
<comment type="caution">
    <text evidence="1">The sequence shown here is derived from an EMBL/GenBank/DDBJ whole genome shotgun (WGS) entry which is preliminary data.</text>
</comment>
<organism evidence="1 2">
    <name type="scientific">Dryococelus australis</name>
    <dbReference type="NCBI Taxonomy" id="614101"/>
    <lineage>
        <taxon>Eukaryota</taxon>
        <taxon>Metazoa</taxon>
        <taxon>Ecdysozoa</taxon>
        <taxon>Arthropoda</taxon>
        <taxon>Hexapoda</taxon>
        <taxon>Insecta</taxon>
        <taxon>Pterygota</taxon>
        <taxon>Neoptera</taxon>
        <taxon>Polyneoptera</taxon>
        <taxon>Phasmatodea</taxon>
        <taxon>Verophasmatodea</taxon>
        <taxon>Anareolatae</taxon>
        <taxon>Phasmatidae</taxon>
        <taxon>Eurycanthinae</taxon>
        <taxon>Dryococelus</taxon>
    </lineage>
</organism>
<protein>
    <submittedName>
        <fullName evidence="1">Uncharacterized protein</fullName>
    </submittedName>
</protein>
<dbReference type="Proteomes" id="UP001159363">
    <property type="component" value="Chromosome 1"/>
</dbReference>
<dbReference type="InterPro" id="IPR036397">
    <property type="entry name" value="RNaseH_sf"/>
</dbReference>